<name>A0A517MQ93_9BACT</name>
<sequence>MWCWGVEWGSGLRANGRIRLHNAGQFVIGRNVRINSGPANFVGGDRRMAFWVGSKGTLDIGDGCGLSNSTIVCIDKVSIGAETFIGGGCEIYDTDFHQLDPDDRIANRGHIGHGPISIGPRAFIGSGSTILKNVTVGEGAVIGAGSVVTKPVPPFEIWAGVPARFIRRV</sequence>
<dbReference type="SUPFAM" id="SSF51161">
    <property type="entry name" value="Trimeric LpxA-like enzymes"/>
    <property type="match status" value="1"/>
</dbReference>
<dbReference type="PANTHER" id="PTHR23416:SF78">
    <property type="entry name" value="LIPOPOLYSACCHARIDE BIOSYNTHESIS O-ACETYL TRANSFERASE WBBJ-RELATED"/>
    <property type="match status" value="1"/>
</dbReference>
<dbReference type="GO" id="GO:0016746">
    <property type="term" value="F:acyltransferase activity"/>
    <property type="evidence" value="ECO:0007669"/>
    <property type="project" value="UniProtKB-KW"/>
</dbReference>
<dbReference type="InterPro" id="IPR051159">
    <property type="entry name" value="Hexapeptide_acetyltransf"/>
</dbReference>
<dbReference type="Proteomes" id="UP000319852">
    <property type="component" value="Chromosome"/>
</dbReference>
<dbReference type="Pfam" id="PF00132">
    <property type="entry name" value="Hexapep"/>
    <property type="match status" value="1"/>
</dbReference>
<organism evidence="4 5">
    <name type="scientific">Adhaeretor mobilis</name>
    <dbReference type="NCBI Taxonomy" id="1930276"/>
    <lineage>
        <taxon>Bacteria</taxon>
        <taxon>Pseudomonadati</taxon>
        <taxon>Planctomycetota</taxon>
        <taxon>Planctomycetia</taxon>
        <taxon>Pirellulales</taxon>
        <taxon>Lacipirellulaceae</taxon>
        <taxon>Adhaeretor</taxon>
    </lineage>
</organism>
<dbReference type="CDD" id="cd04647">
    <property type="entry name" value="LbH_MAT_like"/>
    <property type="match status" value="1"/>
</dbReference>
<protein>
    <submittedName>
        <fullName evidence="4">Acetyltransferase</fullName>
        <ecNumber evidence="4">2.3.1.-</ecNumber>
    </submittedName>
</protein>
<dbReference type="InterPro" id="IPR011004">
    <property type="entry name" value="Trimer_LpxA-like_sf"/>
</dbReference>
<dbReference type="AlphaFoldDB" id="A0A517MQ93"/>
<evidence type="ECO:0000256" key="1">
    <source>
        <dbReference type="ARBA" id="ARBA00022679"/>
    </source>
</evidence>
<evidence type="ECO:0000256" key="2">
    <source>
        <dbReference type="ARBA" id="ARBA00022737"/>
    </source>
</evidence>
<keyword evidence="5" id="KW-1185">Reference proteome</keyword>
<dbReference type="PANTHER" id="PTHR23416">
    <property type="entry name" value="SIALIC ACID SYNTHASE-RELATED"/>
    <property type="match status" value="1"/>
</dbReference>
<dbReference type="PROSITE" id="PS00101">
    <property type="entry name" value="HEXAPEP_TRANSFERASES"/>
    <property type="match status" value="1"/>
</dbReference>
<dbReference type="InterPro" id="IPR018357">
    <property type="entry name" value="Hexapep_transf_CS"/>
</dbReference>
<dbReference type="InterPro" id="IPR001451">
    <property type="entry name" value="Hexapep"/>
</dbReference>
<keyword evidence="3 4" id="KW-0012">Acyltransferase</keyword>
<gene>
    <name evidence="4" type="ORF">HG15A2_02160</name>
</gene>
<evidence type="ECO:0000256" key="3">
    <source>
        <dbReference type="ARBA" id="ARBA00023315"/>
    </source>
</evidence>
<accession>A0A517MQ93</accession>
<dbReference type="Gene3D" id="2.160.10.10">
    <property type="entry name" value="Hexapeptide repeat proteins"/>
    <property type="match status" value="1"/>
</dbReference>
<dbReference type="EMBL" id="CP036263">
    <property type="protein sequence ID" value="QDS96957.1"/>
    <property type="molecule type" value="Genomic_DNA"/>
</dbReference>
<evidence type="ECO:0000313" key="5">
    <source>
        <dbReference type="Proteomes" id="UP000319852"/>
    </source>
</evidence>
<dbReference type="KEGG" id="amob:HG15A2_02160"/>
<keyword evidence="1 4" id="KW-0808">Transferase</keyword>
<proteinExistence type="predicted"/>
<keyword evidence="2" id="KW-0677">Repeat</keyword>
<reference evidence="4 5" key="1">
    <citation type="submission" date="2019-02" db="EMBL/GenBank/DDBJ databases">
        <title>Deep-cultivation of Planctomycetes and their phenomic and genomic characterization uncovers novel biology.</title>
        <authorList>
            <person name="Wiegand S."/>
            <person name="Jogler M."/>
            <person name="Boedeker C."/>
            <person name="Pinto D."/>
            <person name="Vollmers J."/>
            <person name="Rivas-Marin E."/>
            <person name="Kohn T."/>
            <person name="Peeters S.H."/>
            <person name="Heuer A."/>
            <person name="Rast P."/>
            <person name="Oberbeckmann S."/>
            <person name="Bunk B."/>
            <person name="Jeske O."/>
            <person name="Meyerdierks A."/>
            <person name="Storesund J.E."/>
            <person name="Kallscheuer N."/>
            <person name="Luecker S."/>
            <person name="Lage O.M."/>
            <person name="Pohl T."/>
            <person name="Merkel B.J."/>
            <person name="Hornburger P."/>
            <person name="Mueller R.-W."/>
            <person name="Bruemmer F."/>
            <person name="Labrenz M."/>
            <person name="Spormann A.M."/>
            <person name="Op den Camp H."/>
            <person name="Overmann J."/>
            <person name="Amann R."/>
            <person name="Jetten M.S.M."/>
            <person name="Mascher T."/>
            <person name="Medema M.H."/>
            <person name="Devos D.P."/>
            <person name="Kaster A.-K."/>
            <person name="Ovreas L."/>
            <person name="Rohde M."/>
            <person name="Galperin M.Y."/>
            <person name="Jogler C."/>
        </authorList>
    </citation>
    <scope>NUCLEOTIDE SEQUENCE [LARGE SCALE GENOMIC DNA]</scope>
    <source>
        <strain evidence="4 5">HG15A2</strain>
    </source>
</reference>
<evidence type="ECO:0000313" key="4">
    <source>
        <dbReference type="EMBL" id="QDS96957.1"/>
    </source>
</evidence>
<dbReference type="EC" id="2.3.1.-" evidence="4"/>